<evidence type="ECO:0000313" key="1">
    <source>
        <dbReference type="EMBL" id="GAA0621733.1"/>
    </source>
</evidence>
<gene>
    <name evidence="1" type="ORF">GCM10009547_25590</name>
</gene>
<evidence type="ECO:0000313" key="2">
    <source>
        <dbReference type="Proteomes" id="UP001500957"/>
    </source>
</evidence>
<reference evidence="1 2" key="1">
    <citation type="journal article" date="2019" name="Int. J. Syst. Evol. Microbiol.">
        <title>The Global Catalogue of Microorganisms (GCM) 10K type strain sequencing project: providing services to taxonomists for standard genome sequencing and annotation.</title>
        <authorList>
            <consortium name="The Broad Institute Genomics Platform"/>
            <consortium name="The Broad Institute Genome Sequencing Center for Infectious Disease"/>
            <person name="Wu L."/>
            <person name="Ma J."/>
        </authorList>
    </citation>
    <scope>NUCLEOTIDE SEQUENCE [LARGE SCALE GENOMIC DNA]</scope>
    <source>
        <strain evidence="1 2">JCM 10671</strain>
    </source>
</reference>
<protein>
    <submittedName>
        <fullName evidence="1">Uncharacterized protein</fullName>
    </submittedName>
</protein>
<comment type="caution">
    <text evidence="1">The sequence shown here is derived from an EMBL/GenBank/DDBJ whole genome shotgun (WGS) entry which is preliminary data.</text>
</comment>
<name>A0ABN1GWC1_9ACTN</name>
<keyword evidence="2" id="KW-1185">Reference proteome</keyword>
<accession>A0ABN1GWC1</accession>
<proteinExistence type="predicted"/>
<dbReference type="EMBL" id="BAAAHE010000020">
    <property type="protein sequence ID" value="GAA0621733.1"/>
    <property type="molecule type" value="Genomic_DNA"/>
</dbReference>
<sequence length="262" mass="28887">MTSSDFSDSRPFRNSDAMAAGLTRRQLQGRRFRSVSRGVRIATDARLDLRARCEAARLVLPDDAAFSHQTAARLFDAPVAADSRVHASVAATVEPRIKGVVAHRVRDLGAVWEHGGLRTTSPGRTFVDLAAHLDFPNLVAVGDGLLRVPSARPSFVTALEAGTGRPGVRMARRAFPLLNPRADSAPESHLRILLVENGFVPDTVNEPLYDEYGRQWAKPDLGFRIGLALEYEGAHHRNQPRQWGSDIARVLDLLRRRGAHLR</sequence>
<dbReference type="Proteomes" id="UP001500957">
    <property type="component" value="Unassembled WGS sequence"/>
</dbReference>
<organism evidence="1 2">
    <name type="scientific">Sporichthya brevicatena</name>
    <dbReference type="NCBI Taxonomy" id="171442"/>
    <lineage>
        <taxon>Bacteria</taxon>
        <taxon>Bacillati</taxon>
        <taxon>Actinomycetota</taxon>
        <taxon>Actinomycetes</taxon>
        <taxon>Sporichthyales</taxon>
        <taxon>Sporichthyaceae</taxon>
        <taxon>Sporichthya</taxon>
    </lineage>
</organism>